<dbReference type="InterPro" id="IPR021109">
    <property type="entry name" value="Peptidase_aspartic_dom_sf"/>
</dbReference>
<keyword evidence="18" id="KW-0688">Ribosomal frameshifting</keyword>
<evidence type="ECO:0000256" key="17">
    <source>
        <dbReference type="ARBA" id="ARBA00022750"/>
    </source>
</evidence>
<dbReference type="InterPro" id="IPR038124">
    <property type="entry name" value="B_retro_matrix_sf"/>
</dbReference>
<evidence type="ECO:0000256" key="13">
    <source>
        <dbReference type="ARBA" id="ARBA00022695"/>
    </source>
</evidence>
<dbReference type="InterPro" id="IPR012337">
    <property type="entry name" value="RNaseH-like_sf"/>
</dbReference>
<proteinExistence type="predicted"/>
<dbReference type="SUPFAM" id="SSF50122">
    <property type="entry name" value="DNA-binding domain of retroviral integrase"/>
    <property type="match status" value="1"/>
</dbReference>
<keyword evidence="23" id="KW-0460">Magnesium</keyword>
<comment type="function">
    <text evidence="4">Nucleocapsid protein p14: Nucleocapsid protein.</text>
</comment>
<keyword evidence="31" id="KW-0233">DNA recombination</keyword>
<dbReference type="Gene3D" id="1.10.1200.30">
    <property type="match status" value="1"/>
</dbReference>
<evidence type="ECO:0000256" key="21">
    <source>
        <dbReference type="ARBA" id="ARBA00022801"/>
    </source>
</evidence>
<dbReference type="Gene3D" id="4.10.60.10">
    <property type="entry name" value="Zinc finger, CCHC-type"/>
    <property type="match status" value="1"/>
</dbReference>
<evidence type="ECO:0000259" key="48">
    <source>
        <dbReference type="PROSITE" id="PS50879"/>
    </source>
</evidence>
<organismHost>
    <name type="scientific">Ovis aries</name>
    <name type="common">Sheep</name>
    <dbReference type="NCBI Taxonomy" id="9940"/>
</organismHost>
<dbReference type="GO" id="GO:0008270">
    <property type="term" value="F:zinc ion binding"/>
    <property type="evidence" value="ECO:0007669"/>
    <property type="project" value="UniProtKB-KW"/>
</dbReference>
<dbReference type="CDD" id="cd05482">
    <property type="entry name" value="HIV_retropepsin_like"/>
    <property type="match status" value="1"/>
</dbReference>
<dbReference type="Pfam" id="PF00077">
    <property type="entry name" value="RVP"/>
    <property type="match status" value="1"/>
</dbReference>
<dbReference type="InterPro" id="IPR000467">
    <property type="entry name" value="G_patch_dom"/>
</dbReference>
<evidence type="ECO:0000259" key="50">
    <source>
        <dbReference type="PROSITE" id="PS51027"/>
    </source>
</evidence>
<dbReference type="GO" id="GO:0035613">
    <property type="term" value="F:RNA stem-loop binding"/>
    <property type="evidence" value="ECO:0007669"/>
    <property type="project" value="TreeGrafter"/>
</dbReference>
<evidence type="ECO:0000256" key="34">
    <source>
        <dbReference type="ARBA" id="ARBA00023288"/>
    </source>
</evidence>
<keyword evidence="16" id="KW-0479">Metal-binding</keyword>
<dbReference type="SUPFAM" id="SSF53098">
    <property type="entry name" value="Ribonuclease H-like"/>
    <property type="match status" value="2"/>
</dbReference>
<evidence type="ECO:0000259" key="49">
    <source>
        <dbReference type="PROSITE" id="PS50994"/>
    </source>
</evidence>
<dbReference type="PROSITE" id="PS50878">
    <property type="entry name" value="RT_POL"/>
    <property type="match status" value="1"/>
</dbReference>
<dbReference type="GO" id="GO:0015074">
    <property type="term" value="P:DNA integration"/>
    <property type="evidence" value="ECO:0007669"/>
    <property type="project" value="UniProtKB-KW"/>
</dbReference>
<accession>A0A6C0VDT0</accession>
<evidence type="ECO:0000256" key="30">
    <source>
        <dbReference type="ARBA" id="ARBA00023125"/>
    </source>
</evidence>
<dbReference type="GO" id="GO:0006508">
    <property type="term" value="P:proteolysis"/>
    <property type="evidence" value="ECO:0007669"/>
    <property type="project" value="UniProtKB-KW"/>
</dbReference>
<dbReference type="InterPro" id="IPR033704">
    <property type="entry name" value="dUTPase_trimeric"/>
</dbReference>
<dbReference type="Gene3D" id="1.10.375.10">
    <property type="entry name" value="Human Immunodeficiency Virus Type 1 Capsid Protein"/>
    <property type="match status" value="1"/>
</dbReference>
<dbReference type="InterPro" id="IPR001969">
    <property type="entry name" value="Aspartic_peptidase_AS"/>
</dbReference>
<keyword evidence="35" id="KW-1160">Virus entry into host cell</keyword>
<dbReference type="InterPro" id="IPR000477">
    <property type="entry name" value="RT_dom"/>
</dbReference>
<keyword evidence="20 40" id="KW-0863">Zinc-finger</keyword>
<keyword evidence="19" id="KW-0255">Endonuclease</keyword>
<dbReference type="SUPFAM" id="SSF47943">
    <property type="entry name" value="Retrovirus capsid protein, N-terminal core domain"/>
    <property type="match status" value="1"/>
</dbReference>
<dbReference type="PROSITE" id="PS50158">
    <property type="entry name" value="ZF_CCHC"/>
    <property type="match status" value="1"/>
</dbReference>
<evidence type="ECO:0000256" key="41">
    <source>
        <dbReference type="PROSITE-ProRule" id="PRU00506"/>
    </source>
</evidence>
<evidence type="ECO:0000256" key="16">
    <source>
        <dbReference type="ARBA" id="ARBA00022723"/>
    </source>
</evidence>
<dbReference type="Pfam" id="PF02022">
    <property type="entry name" value="Integrase_Zn"/>
    <property type="match status" value="1"/>
</dbReference>
<comment type="subunit">
    <text evidence="9">Homodimer.</text>
</comment>
<keyword evidence="15" id="KW-0540">Nuclease</keyword>
<dbReference type="Pfam" id="PF00665">
    <property type="entry name" value="rve"/>
    <property type="match status" value="1"/>
</dbReference>
<evidence type="ECO:0000256" key="22">
    <source>
        <dbReference type="ARBA" id="ARBA00022833"/>
    </source>
</evidence>
<dbReference type="PROSITE" id="PS50174">
    <property type="entry name" value="G_PATCH"/>
    <property type="match status" value="1"/>
</dbReference>
<evidence type="ECO:0000259" key="44">
    <source>
        <dbReference type="PROSITE" id="PS50174"/>
    </source>
</evidence>
<dbReference type="InterPro" id="IPR029054">
    <property type="entry name" value="dUTPase-like"/>
</dbReference>
<evidence type="ECO:0000256" key="23">
    <source>
        <dbReference type="ARBA" id="ARBA00022842"/>
    </source>
</evidence>
<dbReference type="Pfam" id="PF00078">
    <property type="entry name" value="RVT_1"/>
    <property type="match status" value="1"/>
</dbReference>
<dbReference type="InterPro" id="IPR036875">
    <property type="entry name" value="Znf_CCHC_sf"/>
</dbReference>
<dbReference type="Gene3D" id="2.70.40.10">
    <property type="match status" value="1"/>
</dbReference>
<dbReference type="CDD" id="cd01645">
    <property type="entry name" value="RT_Rtv"/>
    <property type="match status" value="1"/>
</dbReference>
<evidence type="ECO:0000256" key="2">
    <source>
        <dbReference type="ARBA" id="ARBA00003230"/>
    </source>
</evidence>
<comment type="function">
    <text evidence="5">Capsid protein.</text>
</comment>
<evidence type="ECO:0000256" key="25">
    <source>
        <dbReference type="ARBA" id="ARBA00022884"/>
    </source>
</evidence>
<dbReference type="GO" id="GO:0006310">
    <property type="term" value="P:DNA recombination"/>
    <property type="evidence" value="ECO:0007669"/>
    <property type="project" value="UniProtKB-KW"/>
</dbReference>
<evidence type="ECO:0000256" key="8">
    <source>
        <dbReference type="ARBA" id="ARBA00011233"/>
    </source>
</evidence>
<keyword evidence="22" id="KW-0862">Zinc</keyword>
<keyword evidence="25" id="KW-0694">RNA-binding</keyword>
<keyword evidence="34" id="KW-0449">Lipoprotein</keyword>
<evidence type="ECO:0000256" key="5">
    <source>
        <dbReference type="ARBA" id="ARBA00003374"/>
    </source>
</evidence>
<dbReference type="GO" id="GO:0004523">
    <property type="term" value="F:RNA-DNA hybrid ribonuclease activity"/>
    <property type="evidence" value="ECO:0007669"/>
    <property type="project" value="InterPro"/>
</dbReference>
<dbReference type="InterPro" id="IPR001995">
    <property type="entry name" value="Peptidase_A2_cat"/>
</dbReference>
<keyword evidence="12" id="KW-0808">Transferase</keyword>
<dbReference type="GO" id="GO:0003887">
    <property type="term" value="F:DNA-directed DNA polymerase activity"/>
    <property type="evidence" value="ECO:0007669"/>
    <property type="project" value="UniProtKB-KW"/>
</dbReference>
<keyword evidence="29" id="KW-0543">Viral nucleoprotein</keyword>
<evidence type="ECO:0000256" key="39">
    <source>
        <dbReference type="ARBA" id="ARBA00047686"/>
    </source>
</evidence>
<dbReference type="Gene3D" id="3.30.420.10">
    <property type="entry name" value="Ribonuclease H-like superfamily/Ribonuclease H"/>
    <property type="match status" value="2"/>
</dbReference>
<dbReference type="Gene3D" id="2.30.30.10">
    <property type="entry name" value="Integrase, C-terminal domain superfamily, retroviral"/>
    <property type="match status" value="1"/>
</dbReference>
<reference evidence="51" key="1">
    <citation type="submission" date="2019-07" db="EMBL/GenBank/DDBJ databases">
        <title>Jaagsiekte sheep retrovirus in sheep.</title>
        <authorList>
            <person name="Mishra S."/>
            <person name="Kumar P."/>
            <person name="Dar J.A."/>
            <person name="Kumar K."/>
            <person name="Singh V."/>
        </authorList>
    </citation>
    <scope>NUCLEOTIDE SEQUENCE</scope>
    <source>
        <strain evidence="51">DL37</strain>
    </source>
</reference>
<dbReference type="InterPro" id="IPR001584">
    <property type="entry name" value="Integrase_cat-core"/>
</dbReference>
<dbReference type="InterPro" id="IPR043128">
    <property type="entry name" value="Rev_trsase/Diguanyl_cyclase"/>
</dbReference>
<dbReference type="GO" id="GO:0046718">
    <property type="term" value="P:symbiont entry into host cell"/>
    <property type="evidence" value="ECO:0007669"/>
    <property type="project" value="UniProtKB-KW"/>
</dbReference>
<evidence type="ECO:0000256" key="28">
    <source>
        <dbReference type="ARBA" id="ARBA00022932"/>
    </source>
</evidence>
<comment type="subcellular location">
    <subcellularLocation>
        <location evidence="7">Virion</location>
    </subcellularLocation>
</comment>
<keyword evidence="17" id="KW-0064">Aspartyl protease</keyword>
<evidence type="ECO:0000256" key="33">
    <source>
        <dbReference type="ARBA" id="ARBA00023268"/>
    </source>
</evidence>
<sequence length="1729" mass="193842">MGQTHSRQLFVHMLSVMLKHRGITVSKPKLINFLSFIEEVCPWFPREGTVNLETWKKVGEQIRTHYTLHGPEKVPVETLSFWTLIRDCLDFDNDELKRLGNLLKQEEDPLHTPGSEPSYDPPPPPPPSLKMHPSDNDDLLSSTDEAELDEEAAKYHQEDWGFLAQEKGALTSKDELVECFKNLTIALQNAGISLPHNNTFPSAPPFPPAYTPSVMAGLDPPPGFPPPSKHMSPLQRALRQAQRLGEVVSDFSLAFPVFENNNQRYYESLPFKQLKELKIACSQYGPTAPFTIAMIENLGTQALPPNDWKQTARACLSGGDYLLWKSEFFEQCARIADVNRQQGIQTSYEMLIGEGPYQATDTQLNFLPGAYAQISNAARQAWKRLPSSSTKTEDLSKVRQGPDEPYQDFVARLLDTIGKIMSDEKAEMVLAKQLAFENANSACQAALRPYRKKGDLSDFIRICADIGPSYMQGIAMAAALQGKSIKEVLFQQQARNKKGLQKSGNSGCFVCGQPGHRAAVCPQKQQSPVNTPNLCPRCKKGKHWARDCRSKTDVQGNSFAPGFGKLGEGPAPGPETMLWGNTAGSKRTIADLCRATRGSAGLDLCATSYTVLTPEMGVQTLATGVFGPLPPGTAGLLLGRSSASLKGILIHPGVIDSDYTGEIKILASAPNKIIVINAGQRIAQLLLVPLVIQGKTINRDRQDKGFGSSDAYWVQNVTEARPELELRINGKLFRGVLDTGADISVISDKYWPTTWPKQMAISTLQGIGQTTNPEQSSSLLTWKDKDGHTGQFKPYILPYLPVNLWGRDILSKMGVYLYSPSPTVTDLMLDQGLLPNQGLGKQHQGIILPLDLKSNSRSKRLGVFSLGTSDSPVTHADPIDWKSEEPVWVDQWPLTQEKLSAAQQLVQEQLRLGHIEPSTSAWNSPIFVIKKKSGKWRLLQDLRKVNETMMHMGALQPGLPTPSAIPDKSYIIVIDLKDCFYTIPLAPQDCKRFAFSLPSVNFKEPMQRYQWRVLPQGMTNSPTLCQKFVATAIAPVRQRFPQLYLVHYMDDILLAHADEHLLYQAFSILKQHLSLNGLVIADEKIQTHFPYNYLGFSLYPRVYNTQLVKLQTDHLKTLNDFQKLLGDINWIRPYLKLPTYTLQPLFDILKGDSDPASPRTLSLEGRTALQSIEEAIRQQQITYCDYQRSWGLYILPTPRAPTGVLYQDKPLRWIYLSATPTKHLLPYYELVAKIVAKGRHEAIQYFGMEPPFICVPYALEQQDWLFQFSDNWSIAFANYPGQITHHYPSDKLLQFASSHAFIFPKVVRRQPIPEATLIFTDGSSNGTAALIINHQTYYAQTSFSSAQVVELFAVHQALLTVPTSFNLFTDSSYVVGALQMIETVPIIGTTSPEVLNLFTLIQQVLHCRQHPCFFGHIRAHSTLPGALVQGNHTADVLTKQVFFQSAIDAARKSHDLHHQNSHSLRLQFKISREAARQIVKSCSTCPQFFVLPQYGVNPRGLRPNHLWQTDVTHIPQFGRLKYVHVSIDTFSNFLMASLHTGESTRHCIQHLLFCFSTSGIPQTLKTDNGPGYTSRSFQRFCLSFQIHHKTGIPYNPQGQGIVERAHQRLKHQLLKQKKGNELYSPSPHNALNHALYVLNFLTLDAEGNSAAQRFWGERSSCKKPLVRWKDPLTNLWYGPDPVLIWGRGHVCVFPQDAEAPRWIPERLVRAAEELPDTSNATHDTERAHE</sequence>
<evidence type="ECO:0000259" key="45">
    <source>
        <dbReference type="PROSITE" id="PS50175"/>
    </source>
</evidence>
<evidence type="ECO:0000256" key="31">
    <source>
        <dbReference type="ARBA" id="ARBA00023172"/>
    </source>
</evidence>
<dbReference type="InterPro" id="IPR010661">
    <property type="entry name" value="RVT_thumb"/>
</dbReference>
<dbReference type="SUPFAM" id="SSF57756">
    <property type="entry name" value="Retrovirus zinc finger-like domains"/>
    <property type="match status" value="2"/>
</dbReference>
<dbReference type="InterPro" id="IPR018061">
    <property type="entry name" value="Retropepsins"/>
</dbReference>
<dbReference type="Pfam" id="PF00075">
    <property type="entry name" value="RNase_H"/>
    <property type="match status" value="1"/>
</dbReference>
<dbReference type="InterPro" id="IPR043502">
    <property type="entry name" value="DNA/RNA_pol_sf"/>
</dbReference>
<dbReference type="PROSITE" id="PS50879">
    <property type="entry name" value="RNASE_H_1"/>
    <property type="match status" value="1"/>
</dbReference>
<evidence type="ECO:0000256" key="26">
    <source>
        <dbReference type="ARBA" id="ARBA00022908"/>
    </source>
</evidence>
<dbReference type="InterPro" id="IPR036157">
    <property type="entry name" value="dUTPase-like_sf"/>
</dbReference>
<dbReference type="Pfam" id="PF06817">
    <property type="entry name" value="RVT_thumb"/>
    <property type="match status" value="1"/>
</dbReference>
<dbReference type="GO" id="GO:0075523">
    <property type="term" value="P:viral translational frameshifting"/>
    <property type="evidence" value="ECO:0007669"/>
    <property type="project" value="UniProtKB-KW"/>
</dbReference>
<dbReference type="SUPFAM" id="SSF51283">
    <property type="entry name" value="dUTPase-like"/>
    <property type="match status" value="1"/>
</dbReference>
<evidence type="ECO:0000256" key="4">
    <source>
        <dbReference type="ARBA" id="ARBA00003295"/>
    </source>
</evidence>
<evidence type="ECO:0000256" key="9">
    <source>
        <dbReference type="ARBA" id="ARBA00011738"/>
    </source>
</evidence>
<evidence type="ECO:0000256" key="29">
    <source>
        <dbReference type="ARBA" id="ARBA00023086"/>
    </source>
</evidence>
<dbReference type="InterPro" id="IPR003308">
    <property type="entry name" value="Integrase_Zn-bd_dom_N"/>
</dbReference>
<comment type="subunit">
    <text evidence="38">Interacts with the reverse transcriptase/ribonuclease H.</text>
</comment>
<dbReference type="PROSITE" id="PS50175">
    <property type="entry name" value="ASP_PROT_RETROV"/>
    <property type="match status" value="1"/>
</dbReference>
<dbReference type="GO" id="GO:0044826">
    <property type="term" value="P:viral genome integration into host DNA"/>
    <property type="evidence" value="ECO:0007669"/>
    <property type="project" value="UniProtKB-KW"/>
</dbReference>
<dbReference type="InterPro" id="IPR036862">
    <property type="entry name" value="Integrase_C_dom_sf_retrovir"/>
</dbReference>
<dbReference type="SUPFAM" id="SSF50630">
    <property type="entry name" value="Acid proteases"/>
    <property type="match status" value="1"/>
</dbReference>
<dbReference type="Gene3D" id="1.10.10.200">
    <property type="match status" value="1"/>
</dbReference>
<feature type="domain" description="CCHC-type" evidence="43">
    <location>
        <begin position="508"/>
        <end position="523"/>
    </location>
</feature>
<evidence type="ECO:0000259" key="43">
    <source>
        <dbReference type="PROSITE" id="PS50158"/>
    </source>
</evidence>
<evidence type="ECO:0000256" key="35">
    <source>
        <dbReference type="ARBA" id="ARBA00023296"/>
    </source>
</evidence>
<dbReference type="GO" id="GO:0004170">
    <property type="term" value="F:dUTP diphosphatase activity"/>
    <property type="evidence" value="ECO:0007669"/>
    <property type="project" value="UniProtKB-EC"/>
</dbReference>
<dbReference type="InterPro" id="IPR008916">
    <property type="entry name" value="Retrov_capsid_C"/>
</dbReference>
<dbReference type="InterPro" id="IPR017856">
    <property type="entry name" value="Integrase-like_N"/>
</dbReference>
<dbReference type="PANTHER" id="PTHR41694:SF3">
    <property type="entry name" value="RNA-DIRECTED DNA POLYMERASE-RELATED"/>
    <property type="match status" value="1"/>
</dbReference>
<dbReference type="SMART" id="SM00343">
    <property type="entry name" value="ZnF_C2HC"/>
    <property type="match status" value="2"/>
</dbReference>
<dbReference type="Pfam" id="PF00552">
    <property type="entry name" value="IN_DBD_C"/>
    <property type="match status" value="1"/>
</dbReference>
<feature type="region of interest" description="Disordered" evidence="42">
    <location>
        <begin position="104"/>
        <end position="141"/>
    </location>
</feature>
<dbReference type="GO" id="GO:0004190">
    <property type="term" value="F:aspartic-type endopeptidase activity"/>
    <property type="evidence" value="ECO:0007669"/>
    <property type="project" value="UniProtKB-KW"/>
</dbReference>
<dbReference type="GO" id="GO:0019013">
    <property type="term" value="C:viral nucleocapsid"/>
    <property type="evidence" value="ECO:0007669"/>
    <property type="project" value="UniProtKB-KW"/>
</dbReference>
<evidence type="ECO:0000256" key="14">
    <source>
        <dbReference type="ARBA" id="ARBA00022707"/>
    </source>
</evidence>
<feature type="domain" description="Peptidase A2" evidence="45">
    <location>
        <begin position="733"/>
        <end position="809"/>
    </location>
</feature>
<dbReference type="Pfam" id="PF00607">
    <property type="entry name" value="Gag_p24"/>
    <property type="match status" value="1"/>
</dbReference>
<protein>
    <recommendedName>
        <fullName evidence="10">Gag-Pro-Pol polyprotein</fullName>
    </recommendedName>
</protein>
<comment type="cofactor">
    <cofactor evidence="1">
        <name>Mg(2+)</name>
        <dbReference type="ChEBI" id="CHEBI:18420"/>
    </cofactor>
</comment>
<dbReference type="Gene3D" id="1.10.150.490">
    <property type="entry name" value="Retroviral GAG p10 protein"/>
    <property type="match status" value="1"/>
</dbReference>
<dbReference type="SUPFAM" id="SSF46919">
    <property type="entry name" value="N-terminal Zn binding domain of HIV integrase"/>
    <property type="match status" value="1"/>
</dbReference>
<keyword evidence="24" id="KW-0946">Virion</keyword>
<evidence type="ECO:0000256" key="32">
    <source>
        <dbReference type="ARBA" id="ARBA00023195"/>
    </source>
</evidence>
<evidence type="ECO:0000256" key="37">
    <source>
        <dbReference type="ARBA" id="ARBA00046559"/>
    </source>
</evidence>
<dbReference type="Pfam" id="PF19317">
    <property type="entry name" value="Gag_p24_C"/>
    <property type="match status" value="1"/>
</dbReference>
<evidence type="ECO:0000256" key="36">
    <source>
        <dbReference type="ARBA" id="ARBA00023311"/>
    </source>
</evidence>
<dbReference type="InterPro" id="IPR001037">
    <property type="entry name" value="Integrase_C_retrovir"/>
</dbReference>
<dbReference type="InterPro" id="IPR045345">
    <property type="entry name" value="Gag_p24_C"/>
</dbReference>
<dbReference type="PROSITE" id="PS00141">
    <property type="entry name" value="ASP_PROTEASE"/>
    <property type="match status" value="1"/>
</dbReference>
<feature type="domain" description="Integrase-type" evidence="46">
    <location>
        <begin position="1445"/>
        <end position="1486"/>
    </location>
</feature>
<gene>
    <name evidence="51" type="primary">gag-pro-pol</name>
</gene>
<evidence type="ECO:0000256" key="27">
    <source>
        <dbReference type="ARBA" id="ARBA00022918"/>
    </source>
</evidence>
<keyword evidence="30" id="KW-0238">DNA-binding</keyword>
<evidence type="ECO:0000256" key="42">
    <source>
        <dbReference type="SAM" id="MobiDB-lite"/>
    </source>
</evidence>
<keyword evidence="27" id="KW-0695">RNA-directed DNA polymerase</keyword>
<dbReference type="InterPro" id="IPR034170">
    <property type="entry name" value="Retropepsin-like_cat_dom"/>
</dbReference>
<evidence type="ECO:0000256" key="7">
    <source>
        <dbReference type="ARBA" id="ARBA00004328"/>
    </source>
</evidence>
<dbReference type="InterPro" id="IPR001878">
    <property type="entry name" value="Znf_CCHC"/>
</dbReference>
<evidence type="ECO:0000256" key="10">
    <source>
        <dbReference type="ARBA" id="ARBA00021895"/>
    </source>
</evidence>
<dbReference type="CDD" id="cd07557">
    <property type="entry name" value="trimeric_dUTPase"/>
    <property type="match status" value="1"/>
</dbReference>
<feature type="domain" description="Integrase catalytic" evidence="49">
    <location>
        <begin position="1499"/>
        <end position="1658"/>
    </location>
</feature>
<dbReference type="InterPro" id="IPR010999">
    <property type="entry name" value="Retrovr_matrix"/>
</dbReference>
<dbReference type="InterPro" id="IPR002156">
    <property type="entry name" value="RNaseH_domain"/>
</dbReference>
<feature type="domain" description="Reverse transcriptase" evidence="47">
    <location>
        <begin position="910"/>
        <end position="1098"/>
    </location>
</feature>
<keyword evidence="13" id="KW-0548">Nucleotidyltransferase</keyword>
<dbReference type="PANTHER" id="PTHR41694">
    <property type="entry name" value="ENDOGENOUS RETROVIRUS GROUP K MEMBER POL PROTEIN"/>
    <property type="match status" value="1"/>
</dbReference>
<dbReference type="SUPFAM" id="SSF47353">
    <property type="entry name" value="Retrovirus capsid dimerization domain-like"/>
    <property type="match status" value="1"/>
</dbReference>
<evidence type="ECO:0000259" key="46">
    <source>
        <dbReference type="PROSITE" id="PS50876"/>
    </source>
</evidence>
<comment type="function">
    <text evidence="2">Matrix protein.</text>
</comment>
<keyword evidence="36" id="KW-0468">Viral matrix protein</keyword>
<evidence type="ECO:0000256" key="12">
    <source>
        <dbReference type="ARBA" id="ARBA00022679"/>
    </source>
</evidence>
<name>A0A6C0VDT0_JSRV</name>
<feature type="domain" description="Integrase-type" evidence="50">
    <location>
        <begin position="1664"/>
        <end position="1713"/>
    </location>
</feature>
<evidence type="ECO:0000256" key="15">
    <source>
        <dbReference type="ARBA" id="ARBA00022722"/>
    </source>
</evidence>
<keyword evidence="26" id="KW-0229">DNA integration</keyword>
<comment type="function">
    <text evidence="3">Catalyzes viral DNA integration into the host chromosome, by performing a series of DNA cutting and joining reactions.</text>
</comment>
<dbReference type="EMBL" id="MN161849">
    <property type="protein sequence ID" value="QIB89443.1"/>
    <property type="molecule type" value="Genomic_DNA"/>
</dbReference>
<evidence type="ECO:0000256" key="6">
    <source>
        <dbReference type="ARBA" id="ARBA00004001"/>
    </source>
</evidence>
<dbReference type="GO" id="GO:0003677">
    <property type="term" value="F:DNA binding"/>
    <property type="evidence" value="ECO:0007669"/>
    <property type="project" value="UniProtKB-KW"/>
</dbReference>
<keyword evidence="21" id="KW-0378">Hydrolase</keyword>
<dbReference type="SMART" id="SM00443">
    <property type="entry name" value="G_patch"/>
    <property type="match status" value="1"/>
</dbReference>
<feature type="domain" description="G-patch" evidence="44">
    <location>
        <begin position="820"/>
        <end position="868"/>
    </location>
</feature>
<dbReference type="Gene3D" id="2.40.70.10">
    <property type="entry name" value="Acid Proteases"/>
    <property type="match status" value="1"/>
</dbReference>
<organism evidence="51">
    <name type="scientific">Sheep pulmonary adenomatosis virus</name>
    <name type="common">Jaagsiekte sheep retrovirus</name>
    <name type="synonym">JSRV</name>
    <dbReference type="NCBI Taxonomy" id="11746"/>
    <lineage>
        <taxon>Viruses</taxon>
        <taxon>Riboviria</taxon>
        <taxon>Pararnavirae</taxon>
        <taxon>Artverviricota</taxon>
        <taxon>Revtraviricetes</taxon>
        <taxon>Ortervirales</taxon>
        <taxon>Retroviridae</taxon>
        <taxon>Orthoretrovirinae</taxon>
        <taxon>Betaretrovirus</taxon>
        <taxon>Betaretrovirus ovijaa</taxon>
    </lineage>
</organism>
<dbReference type="InterPro" id="IPR003322">
    <property type="entry name" value="B_retro_matrix"/>
</dbReference>
<comment type="catalytic activity">
    <reaction evidence="39">
        <text>dUTP + H2O = dUMP + diphosphate + H(+)</text>
        <dbReference type="Rhea" id="RHEA:10248"/>
        <dbReference type="ChEBI" id="CHEBI:15377"/>
        <dbReference type="ChEBI" id="CHEBI:15378"/>
        <dbReference type="ChEBI" id="CHEBI:33019"/>
        <dbReference type="ChEBI" id="CHEBI:61555"/>
        <dbReference type="ChEBI" id="CHEBI:246422"/>
        <dbReference type="EC" id="3.6.1.23"/>
    </reaction>
</comment>
<comment type="subunit">
    <text evidence="37">Interacts with the G-patch peptide.</text>
</comment>
<evidence type="ECO:0000256" key="38">
    <source>
        <dbReference type="ARBA" id="ARBA00047088"/>
    </source>
</evidence>
<dbReference type="Pfam" id="PF02337">
    <property type="entry name" value="Gag_p10"/>
    <property type="match status" value="1"/>
</dbReference>
<dbReference type="PROSITE" id="PS50876">
    <property type="entry name" value="ZF_INTEGRASE"/>
    <property type="match status" value="1"/>
</dbReference>
<keyword evidence="11" id="KW-0645">Protease</keyword>
<keyword evidence="28" id="KW-0239">DNA-directed DNA polymerase</keyword>
<evidence type="ECO:0000256" key="1">
    <source>
        <dbReference type="ARBA" id="ARBA00001946"/>
    </source>
</evidence>
<comment type="function">
    <text evidence="6">Enhances the activity of the reverse transcriptase. May be part of the mature RT.</text>
</comment>
<evidence type="ECO:0000256" key="20">
    <source>
        <dbReference type="ARBA" id="ARBA00022771"/>
    </source>
</evidence>
<keyword evidence="33" id="KW-0511">Multifunctional enzyme</keyword>
<evidence type="ECO:0000256" key="19">
    <source>
        <dbReference type="ARBA" id="ARBA00022759"/>
    </source>
</evidence>
<keyword evidence="14" id="KW-0519">Myristate</keyword>
<dbReference type="Pfam" id="PF00692">
    <property type="entry name" value="dUTPase"/>
    <property type="match status" value="1"/>
</dbReference>
<dbReference type="InterPro" id="IPR008919">
    <property type="entry name" value="Retrov_capsid_N"/>
</dbReference>
<dbReference type="SUPFAM" id="SSF47836">
    <property type="entry name" value="Retroviral matrix proteins"/>
    <property type="match status" value="1"/>
</dbReference>
<dbReference type="GO" id="GO:0003964">
    <property type="term" value="F:RNA-directed DNA polymerase activity"/>
    <property type="evidence" value="ECO:0007669"/>
    <property type="project" value="UniProtKB-KW"/>
</dbReference>
<dbReference type="Gene3D" id="3.30.70.270">
    <property type="match status" value="2"/>
</dbReference>
<evidence type="ECO:0000256" key="11">
    <source>
        <dbReference type="ARBA" id="ARBA00022670"/>
    </source>
</evidence>
<evidence type="ECO:0000256" key="40">
    <source>
        <dbReference type="PROSITE-ProRule" id="PRU00450"/>
    </source>
</evidence>
<dbReference type="CDD" id="cd09273">
    <property type="entry name" value="RNase_HI_RT_Bel"/>
    <property type="match status" value="1"/>
</dbReference>
<evidence type="ECO:0000256" key="3">
    <source>
        <dbReference type="ARBA" id="ARBA00003235"/>
    </source>
</evidence>
<feature type="compositionally biased region" description="Pro residues" evidence="42">
    <location>
        <begin position="119"/>
        <end position="128"/>
    </location>
</feature>
<evidence type="ECO:0000256" key="24">
    <source>
        <dbReference type="ARBA" id="ARBA00022844"/>
    </source>
</evidence>
<comment type="subunit">
    <text evidence="8">Homotrimer.</text>
</comment>
<dbReference type="Gene3D" id="3.10.10.10">
    <property type="entry name" value="HIV Type 1 Reverse Transcriptase, subunit A, domain 1"/>
    <property type="match status" value="1"/>
</dbReference>
<dbReference type="PROSITE" id="PS50994">
    <property type="entry name" value="INTEGRASE"/>
    <property type="match status" value="1"/>
</dbReference>
<dbReference type="GO" id="GO:0075713">
    <property type="term" value="P:establishment of integrated proviral latency"/>
    <property type="evidence" value="ECO:0007669"/>
    <property type="project" value="UniProtKB-KW"/>
</dbReference>
<dbReference type="Pfam" id="PF14787">
    <property type="entry name" value="zf-CCHC_5"/>
    <property type="match status" value="1"/>
</dbReference>
<dbReference type="Pfam" id="PF00098">
    <property type="entry name" value="zf-CCHC"/>
    <property type="match status" value="1"/>
</dbReference>
<dbReference type="PROSITE" id="PS51027">
    <property type="entry name" value="INTEGRASE_DBD"/>
    <property type="match status" value="1"/>
</dbReference>
<feature type="domain" description="RNase H type-1" evidence="48">
    <location>
        <begin position="1312"/>
        <end position="1443"/>
    </location>
</feature>
<evidence type="ECO:0000256" key="18">
    <source>
        <dbReference type="ARBA" id="ARBA00022758"/>
    </source>
</evidence>
<dbReference type="Pfam" id="PF01585">
    <property type="entry name" value="G-patch"/>
    <property type="match status" value="1"/>
</dbReference>
<dbReference type="InterPro" id="IPR036397">
    <property type="entry name" value="RNaseH_sf"/>
</dbReference>
<evidence type="ECO:0000259" key="47">
    <source>
        <dbReference type="PROSITE" id="PS50878"/>
    </source>
</evidence>
<evidence type="ECO:0000313" key="51">
    <source>
        <dbReference type="EMBL" id="QIB89443.1"/>
    </source>
</evidence>
<keyword evidence="32" id="KW-1179">Viral genome integration</keyword>
<feature type="DNA-binding region" description="Integrase-type" evidence="41">
    <location>
        <begin position="1664"/>
        <end position="1713"/>
    </location>
</feature>
<dbReference type="GO" id="GO:0039660">
    <property type="term" value="F:structural constituent of virion"/>
    <property type="evidence" value="ECO:0007669"/>
    <property type="project" value="UniProtKB-KW"/>
</dbReference>
<dbReference type="SUPFAM" id="SSF56672">
    <property type="entry name" value="DNA/RNA polymerases"/>
    <property type="match status" value="1"/>
</dbReference>